<proteinExistence type="predicted"/>
<protein>
    <submittedName>
        <fullName evidence="1">Uncharacterized protein</fullName>
    </submittedName>
</protein>
<accession>A0A8S5PE32</accession>
<evidence type="ECO:0000313" key="1">
    <source>
        <dbReference type="EMBL" id="DAE05226.1"/>
    </source>
</evidence>
<sequence length="30" mass="3462">MATKSATRLEWLLSILNTICCRCFLLFTVN</sequence>
<name>A0A8S5PE32_9CAUD</name>
<organism evidence="1">
    <name type="scientific">Caudovirales sp. ctbaM10</name>
    <dbReference type="NCBI Taxonomy" id="2825767"/>
    <lineage>
        <taxon>Viruses</taxon>
        <taxon>Duplodnaviria</taxon>
        <taxon>Heunggongvirae</taxon>
        <taxon>Uroviricota</taxon>
        <taxon>Caudoviricetes</taxon>
    </lineage>
</organism>
<reference evidence="1" key="1">
    <citation type="journal article" date="2021" name="Proc. Natl. Acad. Sci. U.S.A.">
        <title>A Catalog of Tens of Thousands of Viruses from Human Metagenomes Reveals Hidden Associations with Chronic Diseases.</title>
        <authorList>
            <person name="Tisza M.J."/>
            <person name="Buck C.B."/>
        </authorList>
    </citation>
    <scope>NUCLEOTIDE SEQUENCE</scope>
    <source>
        <strain evidence="1">CtbaM10</strain>
    </source>
</reference>
<dbReference type="EMBL" id="BK015405">
    <property type="protein sequence ID" value="DAE05226.1"/>
    <property type="molecule type" value="Genomic_DNA"/>
</dbReference>